<dbReference type="InterPro" id="IPR016785">
    <property type="entry name" value="ComGD"/>
</dbReference>
<dbReference type="Proteomes" id="UP000501747">
    <property type="component" value="Chromosome"/>
</dbReference>
<keyword evidence="3" id="KW-0472">Membrane</keyword>
<sequence>MKTSSYEGFTLIECLLVLLIMGIFITIPVIGIQKWREKNKVEMFLSQVERKIQETHQSAIVAGLNTKVSPESSKQSIKFENYFRGTKKYDYLYVEKPLVLKSTETIEFKGESGNIKEIQGIRFVDESRNHEIKYSFQLGSGKVIRYEKDL</sequence>
<feature type="transmembrane region" description="Helical" evidence="3">
    <location>
        <begin position="6"/>
        <end position="30"/>
    </location>
</feature>
<comment type="subcellular location">
    <subcellularLocation>
        <location evidence="1">Cell surface</location>
    </subcellularLocation>
</comment>
<dbReference type="AlphaFoldDB" id="A0A6G8AS06"/>
<dbReference type="NCBIfam" id="TIGR02532">
    <property type="entry name" value="IV_pilin_GFxxxE"/>
    <property type="match status" value="1"/>
</dbReference>
<evidence type="ECO:0000256" key="2">
    <source>
        <dbReference type="ARBA" id="ARBA00023287"/>
    </source>
</evidence>
<dbReference type="Pfam" id="PF07963">
    <property type="entry name" value="N_methyl"/>
    <property type="match status" value="1"/>
</dbReference>
<keyword evidence="2" id="KW-0178">Competence</keyword>
<dbReference type="GO" id="GO:0030420">
    <property type="term" value="P:establishment of competence for transformation"/>
    <property type="evidence" value="ECO:0007669"/>
    <property type="project" value="UniProtKB-KW"/>
</dbReference>
<dbReference type="InterPro" id="IPR045584">
    <property type="entry name" value="Pilin-like"/>
</dbReference>
<gene>
    <name evidence="4" type="ORF">G7082_03710</name>
</gene>
<dbReference type="PIRSF" id="PIRSF021292">
    <property type="entry name" value="Competence_ComGD"/>
    <property type="match status" value="1"/>
</dbReference>
<evidence type="ECO:0000313" key="5">
    <source>
        <dbReference type="Proteomes" id="UP000501747"/>
    </source>
</evidence>
<keyword evidence="5" id="KW-1185">Reference proteome</keyword>
<evidence type="ECO:0000256" key="1">
    <source>
        <dbReference type="ARBA" id="ARBA00004241"/>
    </source>
</evidence>
<dbReference type="GO" id="GO:0009986">
    <property type="term" value="C:cell surface"/>
    <property type="evidence" value="ECO:0007669"/>
    <property type="project" value="UniProtKB-SubCell"/>
</dbReference>
<dbReference type="Gene3D" id="3.30.700.10">
    <property type="entry name" value="Glycoprotein, Type 4 Pilin"/>
    <property type="match status" value="1"/>
</dbReference>
<organism evidence="4 5">
    <name type="scientific">Vagococcus hydrophili</name>
    <dbReference type="NCBI Taxonomy" id="2714947"/>
    <lineage>
        <taxon>Bacteria</taxon>
        <taxon>Bacillati</taxon>
        <taxon>Bacillota</taxon>
        <taxon>Bacilli</taxon>
        <taxon>Lactobacillales</taxon>
        <taxon>Enterococcaceae</taxon>
        <taxon>Vagococcus</taxon>
    </lineage>
</organism>
<name>A0A6G8AS06_9ENTE</name>
<accession>A0A6G8AS06</accession>
<proteinExistence type="predicted"/>
<keyword evidence="3" id="KW-1133">Transmembrane helix</keyword>
<dbReference type="EMBL" id="CP049887">
    <property type="protein sequence ID" value="QIL47705.1"/>
    <property type="molecule type" value="Genomic_DNA"/>
</dbReference>
<reference evidence="4 5" key="1">
    <citation type="submission" date="2020-03" db="EMBL/GenBank/DDBJ databases">
        <title>Vagococcus sp. nov., isolated from beetles.</title>
        <authorList>
            <person name="Hyun D.-W."/>
            <person name="Bae J.-W."/>
        </authorList>
    </citation>
    <scope>NUCLEOTIDE SEQUENCE [LARGE SCALE GENOMIC DNA]</scope>
    <source>
        <strain evidence="4 5">HDW17B</strain>
    </source>
</reference>
<protein>
    <submittedName>
        <fullName evidence="4">Type II secretion system protein</fullName>
    </submittedName>
</protein>
<dbReference type="NCBIfam" id="NF040982">
    <property type="entry name" value="ComGD"/>
    <property type="match status" value="1"/>
</dbReference>
<dbReference type="InterPro" id="IPR012902">
    <property type="entry name" value="N_methyl_site"/>
</dbReference>
<dbReference type="KEGG" id="vhy:G7082_03710"/>
<dbReference type="RefSeq" id="WP_166033877.1">
    <property type="nucleotide sequence ID" value="NZ_CP049887.1"/>
</dbReference>
<dbReference type="SUPFAM" id="SSF54523">
    <property type="entry name" value="Pili subunits"/>
    <property type="match status" value="1"/>
</dbReference>
<evidence type="ECO:0000256" key="3">
    <source>
        <dbReference type="SAM" id="Phobius"/>
    </source>
</evidence>
<keyword evidence="3" id="KW-0812">Transmembrane</keyword>
<evidence type="ECO:0000313" key="4">
    <source>
        <dbReference type="EMBL" id="QIL47705.1"/>
    </source>
</evidence>